<reference evidence="1 2" key="1">
    <citation type="submission" date="2018-09" db="EMBL/GenBank/DDBJ databases">
        <title>Phylogeny of the Shewanellaceae, and recommendation for two new genera, Pseudoshewanella and Parashewanella.</title>
        <authorList>
            <person name="Wang G."/>
        </authorList>
    </citation>
    <scope>NUCLEOTIDE SEQUENCE [LARGE SCALE GENOMIC DNA]</scope>
    <source>
        <strain evidence="1 2">KCTC 22492</strain>
    </source>
</reference>
<keyword evidence="2" id="KW-1185">Reference proteome</keyword>
<evidence type="ECO:0000313" key="2">
    <source>
        <dbReference type="Proteomes" id="UP000273022"/>
    </source>
</evidence>
<evidence type="ECO:0000313" key="1">
    <source>
        <dbReference type="EMBL" id="RJY01638.1"/>
    </source>
</evidence>
<dbReference type="Proteomes" id="UP000273022">
    <property type="component" value="Unassembled WGS sequence"/>
</dbReference>
<gene>
    <name evidence="1" type="ORF">D5R81_19810</name>
</gene>
<name>A0A3A6T957_9GAMM</name>
<organism evidence="1 2">
    <name type="scientific">Parashewanella spongiae</name>
    <dbReference type="NCBI Taxonomy" id="342950"/>
    <lineage>
        <taxon>Bacteria</taxon>
        <taxon>Pseudomonadati</taxon>
        <taxon>Pseudomonadota</taxon>
        <taxon>Gammaproteobacteria</taxon>
        <taxon>Alteromonadales</taxon>
        <taxon>Shewanellaceae</taxon>
        <taxon>Parashewanella</taxon>
    </lineage>
</organism>
<accession>A0A3A6T957</accession>
<dbReference type="EMBL" id="QYYH01000253">
    <property type="protein sequence ID" value="RJY01638.1"/>
    <property type="molecule type" value="Genomic_DNA"/>
</dbReference>
<protein>
    <submittedName>
        <fullName evidence="1">Uncharacterized protein</fullName>
    </submittedName>
</protein>
<sequence length="286" mass="33134">MGNKYIFLLLTVISFSSISSSYGETEEYNQNESYQMGKIVKYENNLWINRFPVRKNEEPRFKNNRVWKKVQLVNIQPYSHQGKEKKVLGNTIYVPYAWGDSVIQGGKYFTYVGVISNDDENSPINSNKWIEFSHPALGFDIPIFDPNSEEAKSLLGIDSNSNEIRDDFELTIVMSDLNPEVKKMALNSGVIYGEIMNIGFNQLDISSDRANSLASVFISSRQCKNDLHKVEFYGKSWTETKFFNSKERLIAKFKYQNFIFERTSVSKFTDAFFKSCEKVKNYIESR</sequence>
<proteinExistence type="predicted"/>
<dbReference type="AlphaFoldDB" id="A0A3A6T957"/>
<comment type="caution">
    <text evidence="1">The sequence shown here is derived from an EMBL/GenBank/DDBJ whole genome shotgun (WGS) entry which is preliminary data.</text>
</comment>